<organism evidence="1">
    <name type="scientific">Arion vulgaris</name>
    <dbReference type="NCBI Taxonomy" id="1028688"/>
    <lineage>
        <taxon>Eukaryota</taxon>
        <taxon>Metazoa</taxon>
        <taxon>Spiralia</taxon>
        <taxon>Lophotrochozoa</taxon>
        <taxon>Mollusca</taxon>
        <taxon>Gastropoda</taxon>
        <taxon>Heterobranchia</taxon>
        <taxon>Euthyneura</taxon>
        <taxon>Panpulmonata</taxon>
        <taxon>Eupulmonata</taxon>
        <taxon>Stylommatophora</taxon>
        <taxon>Helicina</taxon>
        <taxon>Arionoidea</taxon>
        <taxon>Arionidae</taxon>
        <taxon>Arion</taxon>
    </lineage>
</organism>
<name>A0A0B7ASE5_9EUPU</name>
<feature type="non-terminal residue" evidence="1">
    <location>
        <position position="172"/>
    </location>
</feature>
<dbReference type="AlphaFoldDB" id="A0A0B7ASE5"/>
<dbReference type="EMBL" id="HACG01036036">
    <property type="protein sequence ID" value="CEK82901.1"/>
    <property type="molecule type" value="Transcribed_RNA"/>
</dbReference>
<gene>
    <name evidence="1" type="primary">ORF134152</name>
</gene>
<proteinExistence type="predicted"/>
<sequence>MSPLDSVQMSSQRNSTCYVIEEEQPGEMEFENNSNNEHYEIDMKIRNNILSEISERVNELDNRQNNIEKYSDDYRSKDVFSELFRLNESTEDVDVTKTVYTRKLSTDRRKLSNISSINDCLSTTTLFEEQASNQQQYGASVRNLELKSGNLILIVSDQGHRSSGSSSSRLGS</sequence>
<protein>
    <submittedName>
        <fullName evidence="1">Uncharacterized protein</fullName>
    </submittedName>
</protein>
<reference evidence="1" key="1">
    <citation type="submission" date="2014-12" db="EMBL/GenBank/DDBJ databases">
        <title>Insight into the proteome of Arion vulgaris.</title>
        <authorList>
            <person name="Aradska J."/>
            <person name="Bulat T."/>
            <person name="Smidak R."/>
            <person name="Sarate P."/>
            <person name="Gangsoo J."/>
            <person name="Sialana F."/>
            <person name="Bilban M."/>
            <person name="Lubec G."/>
        </authorList>
    </citation>
    <scope>NUCLEOTIDE SEQUENCE</scope>
    <source>
        <tissue evidence="1">Skin</tissue>
    </source>
</reference>
<evidence type="ECO:0000313" key="1">
    <source>
        <dbReference type="EMBL" id="CEK82901.1"/>
    </source>
</evidence>
<accession>A0A0B7ASE5</accession>